<name>A0ABQ9IS20_9CUCU</name>
<protein>
    <submittedName>
        <fullName evidence="1">Uncharacterized protein</fullName>
    </submittedName>
</protein>
<comment type="caution">
    <text evidence="1">The sequence shown here is derived from an EMBL/GenBank/DDBJ whole genome shotgun (WGS) entry which is preliminary data.</text>
</comment>
<dbReference type="Proteomes" id="UP001162164">
    <property type="component" value="Unassembled WGS sequence"/>
</dbReference>
<sequence>VYQEIIKTVKYGFKVLVLNNSAFIFNNKIQPLFYRGCKIEHLLVLLNKKCAVRLKILSIRRVLRINVHAAIENRKCFLNFIKITWEKPPFGRRVEEYALFNVCLNLHICKLEQGVG</sequence>
<feature type="non-terminal residue" evidence="1">
    <location>
        <position position="1"/>
    </location>
</feature>
<keyword evidence="2" id="KW-1185">Reference proteome</keyword>
<evidence type="ECO:0000313" key="1">
    <source>
        <dbReference type="EMBL" id="KAJ8959008.1"/>
    </source>
</evidence>
<reference evidence="1" key="1">
    <citation type="journal article" date="2023" name="Insect Mol. Biol.">
        <title>Genome sequencing provides insights into the evolution of gene families encoding plant cell wall-degrading enzymes in longhorned beetles.</title>
        <authorList>
            <person name="Shin N.R."/>
            <person name="Okamura Y."/>
            <person name="Kirsch R."/>
            <person name="Pauchet Y."/>
        </authorList>
    </citation>
    <scope>NUCLEOTIDE SEQUENCE</scope>
    <source>
        <strain evidence="1">MMC_N1</strain>
    </source>
</reference>
<gene>
    <name evidence="1" type="ORF">NQ317_003822</name>
</gene>
<dbReference type="EMBL" id="JAPWTJ010003284">
    <property type="protein sequence ID" value="KAJ8959008.1"/>
    <property type="molecule type" value="Genomic_DNA"/>
</dbReference>
<proteinExistence type="predicted"/>
<evidence type="ECO:0000313" key="2">
    <source>
        <dbReference type="Proteomes" id="UP001162164"/>
    </source>
</evidence>
<accession>A0ABQ9IS20</accession>
<organism evidence="1 2">
    <name type="scientific">Molorchus minor</name>
    <dbReference type="NCBI Taxonomy" id="1323400"/>
    <lineage>
        <taxon>Eukaryota</taxon>
        <taxon>Metazoa</taxon>
        <taxon>Ecdysozoa</taxon>
        <taxon>Arthropoda</taxon>
        <taxon>Hexapoda</taxon>
        <taxon>Insecta</taxon>
        <taxon>Pterygota</taxon>
        <taxon>Neoptera</taxon>
        <taxon>Endopterygota</taxon>
        <taxon>Coleoptera</taxon>
        <taxon>Polyphaga</taxon>
        <taxon>Cucujiformia</taxon>
        <taxon>Chrysomeloidea</taxon>
        <taxon>Cerambycidae</taxon>
        <taxon>Lamiinae</taxon>
        <taxon>Monochamini</taxon>
        <taxon>Molorchus</taxon>
    </lineage>
</organism>